<evidence type="ECO:0000313" key="1">
    <source>
        <dbReference type="EMBL" id="DAF53566.1"/>
    </source>
</evidence>
<sequence>MMRLVMFGIKLLHSDDFIKSASSFGCFLAIMDKQTNKNHVYNLSTQVQRFELIDIDQVANLANSVQNGAISATVGTLLVRAGVLPALVALSIGAGLPNRTKDAYVCHIEFDDSKSAILLQLSKHKYQQFLKHIA</sequence>
<proteinExistence type="predicted"/>
<organism evidence="1">
    <name type="scientific">Siphoviridae sp. ctCfI1</name>
    <dbReference type="NCBI Taxonomy" id="2827809"/>
    <lineage>
        <taxon>Viruses</taxon>
        <taxon>Duplodnaviria</taxon>
        <taxon>Heunggongvirae</taxon>
        <taxon>Uroviricota</taxon>
        <taxon>Caudoviricetes</taxon>
    </lineage>
</organism>
<accession>A0A8S5SRH8</accession>
<protein>
    <submittedName>
        <fullName evidence="1">Uncharacterized protein</fullName>
    </submittedName>
</protein>
<dbReference type="EMBL" id="BK032657">
    <property type="protein sequence ID" value="DAF53566.1"/>
    <property type="molecule type" value="Genomic_DNA"/>
</dbReference>
<reference evidence="1" key="1">
    <citation type="journal article" date="2021" name="Proc. Natl. Acad. Sci. U.S.A.">
        <title>A Catalog of Tens of Thousands of Viruses from Human Metagenomes Reveals Hidden Associations with Chronic Diseases.</title>
        <authorList>
            <person name="Tisza M.J."/>
            <person name="Buck C.B."/>
        </authorList>
    </citation>
    <scope>NUCLEOTIDE SEQUENCE</scope>
    <source>
        <strain evidence="1">CtCfI1</strain>
    </source>
</reference>
<name>A0A8S5SRH8_9CAUD</name>